<dbReference type="VEuPathDB" id="ToxoDB:TGDOM2_299180"/>
<dbReference type="GO" id="GO:0005484">
    <property type="term" value="F:SNAP receptor activity"/>
    <property type="evidence" value="ECO:0007669"/>
    <property type="project" value="TreeGrafter"/>
</dbReference>
<evidence type="ECO:0000256" key="5">
    <source>
        <dbReference type="ARBA" id="ARBA00023288"/>
    </source>
</evidence>
<feature type="domain" description="Longin" evidence="9">
    <location>
        <begin position="7"/>
        <end position="133"/>
    </location>
</feature>
<organism evidence="11 12">
    <name type="scientific">Toxoplasma gondii GAB2-2007-GAL-DOM2</name>
    <dbReference type="NCBI Taxonomy" id="1130820"/>
    <lineage>
        <taxon>Eukaryota</taxon>
        <taxon>Sar</taxon>
        <taxon>Alveolata</taxon>
        <taxon>Apicomplexa</taxon>
        <taxon>Conoidasida</taxon>
        <taxon>Coccidia</taxon>
        <taxon>Eucoccidiorida</taxon>
        <taxon>Eimeriorina</taxon>
        <taxon>Sarcocystidae</taxon>
        <taxon>Toxoplasma</taxon>
    </lineage>
</organism>
<dbReference type="GO" id="GO:0006888">
    <property type="term" value="P:endoplasmic reticulum to Golgi vesicle-mediated transport"/>
    <property type="evidence" value="ECO:0007669"/>
    <property type="project" value="TreeGrafter"/>
</dbReference>
<gene>
    <name evidence="11" type="ORF">TGDOM2_299180</name>
</gene>
<evidence type="ECO:0000256" key="7">
    <source>
        <dbReference type="ARBA" id="ARBA00046278"/>
    </source>
</evidence>
<dbReference type="InterPro" id="IPR010908">
    <property type="entry name" value="Longin_dom"/>
</dbReference>
<dbReference type="Pfam" id="PF00957">
    <property type="entry name" value="Synaptobrevin"/>
    <property type="match status" value="1"/>
</dbReference>
<evidence type="ECO:0000256" key="4">
    <source>
        <dbReference type="ARBA" id="ARBA00023139"/>
    </source>
</evidence>
<dbReference type="AlphaFoldDB" id="A0A086JT66"/>
<keyword evidence="8" id="KW-0175">Coiled coil</keyword>
<dbReference type="SUPFAM" id="SSF64356">
    <property type="entry name" value="SNARE-like"/>
    <property type="match status" value="1"/>
</dbReference>
<evidence type="ECO:0000259" key="10">
    <source>
        <dbReference type="PROSITE" id="PS50892"/>
    </source>
</evidence>
<dbReference type="EMBL" id="AHZU02001175">
    <property type="protein sequence ID" value="KFG35334.1"/>
    <property type="molecule type" value="Genomic_DNA"/>
</dbReference>
<name>A0A086JT66_TOXGO</name>
<evidence type="ECO:0000256" key="1">
    <source>
        <dbReference type="ARBA" id="ARBA00008025"/>
    </source>
</evidence>
<dbReference type="PROSITE" id="PS50892">
    <property type="entry name" value="V_SNARE"/>
    <property type="match status" value="1"/>
</dbReference>
<keyword evidence="2" id="KW-0488">Methylation</keyword>
<evidence type="ECO:0000256" key="2">
    <source>
        <dbReference type="ARBA" id="ARBA00022481"/>
    </source>
</evidence>
<comment type="caution">
    <text evidence="11">The sequence shown here is derived from an EMBL/GenBank/DDBJ whole genome shotgun (WGS) entry which is preliminary data.</text>
</comment>
<evidence type="ECO:0000256" key="3">
    <source>
        <dbReference type="ARBA" id="ARBA00023136"/>
    </source>
</evidence>
<dbReference type="SMART" id="SM01270">
    <property type="entry name" value="Longin"/>
    <property type="match status" value="1"/>
</dbReference>
<dbReference type="SUPFAM" id="SSF58038">
    <property type="entry name" value="SNARE fusion complex"/>
    <property type="match status" value="1"/>
</dbReference>
<dbReference type="CDD" id="cd14824">
    <property type="entry name" value="Longin"/>
    <property type="match status" value="1"/>
</dbReference>
<reference evidence="11 12" key="1">
    <citation type="submission" date="2014-02" db="EMBL/GenBank/DDBJ databases">
        <authorList>
            <person name="Sibley D."/>
            <person name="Venepally P."/>
            <person name="Karamycheva S."/>
            <person name="Hadjithomas M."/>
            <person name="Khan A."/>
            <person name="Brunk B."/>
            <person name="Roos D."/>
            <person name="Caler E."/>
            <person name="Lorenzi H."/>
        </authorList>
    </citation>
    <scope>NUCLEOTIDE SEQUENCE [LARGE SCALE GENOMIC DNA]</scope>
    <source>
        <strain evidence="11 12">GAB2-2007-GAL-DOM2</strain>
    </source>
</reference>
<keyword evidence="4" id="KW-0564">Palmitate</keyword>
<dbReference type="Pfam" id="PF13774">
    <property type="entry name" value="Longin"/>
    <property type="match status" value="1"/>
</dbReference>
<evidence type="ECO:0000256" key="8">
    <source>
        <dbReference type="PROSITE-ProRule" id="PRU00290"/>
    </source>
</evidence>
<comment type="similarity">
    <text evidence="1">Belongs to the synaptobrevin family.</text>
</comment>
<sequence>MKLIALLVARCASDADAPVFLCSAFELGGYAFYQRHSMKEACKFLARTAIPRVGVETREVIEHDGSVAFLYRFFDSLAVVAIGDANYPSRVAFRLLHEIHEKFTRAVPVALWSSVAPVGNSSCAAQIHFKDDLALLLRRCQDARKADTLTAVMEKSEQTQKEVKRTIDAVLQNGESLDELVQKSQDLSLTSKQLFKTATKAKKHYACCKVQ</sequence>
<proteinExistence type="inferred from homology"/>
<feature type="domain" description="V-SNARE coiled-coil homology" evidence="10">
    <location>
        <begin position="148"/>
        <end position="208"/>
    </location>
</feature>
<comment type="subcellular location">
    <subcellularLocation>
        <location evidence="7">Endomembrane system</location>
        <topology evidence="7">Lipid-anchor</topology>
        <orientation evidence="7">Cytoplasmic side</orientation>
    </subcellularLocation>
</comment>
<dbReference type="Gene3D" id="3.30.450.50">
    <property type="entry name" value="Longin domain"/>
    <property type="match status" value="1"/>
</dbReference>
<evidence type="ECO:0000259" key="9">
    <source>
        <dbReference type="PROSITE" id="PS50859"/>
    </source>
</evidence>
<dbReference type="PROSITE" id="PS50859">
    <property type="entry name" value="LONGIN"/>
    <property type="match status" value="1"/>
</dbReference>
<keyword evidence="6" id="KW-0636">Prenylation</keyword>
<keyword evidence="5" id="KW-0449">Lipoprotein</keyword>
<protein>
    <submittedName>
        <fullName evidence="11">Putative prenylated protein</fullName>
    </submittedName>
</protein>
<dbReference type="InterPro" id="IPR042855">
    <property type="entry name" value="V_SNARE_CC"/>
</dbReference>
<dbReference type="OrthoDB" id="27923at2759"/>
<keyword evidence="3" id="KW-0472">Membrane</keyword>
<dbReference type="PANTHER" id="PTHR45806:SF1">
    <property type="entry name" value="SYNAPTOBREVIN HOMOLOG YKT6"/>
    <property type="match status" value="1"/>
</dbReference>
<dbReference type="PANTHER" id="PTHR45806">
    <property type="entry name" value="SYNAPTOBREVIN HOMOLOG YKT6"/>
    <property type="match status" value="1"/>
</dbReference>
<evidence type="ECO:0000313" key="11">
    <source>
        <dbReference type="EMBL" id="KFG35334.1"/>
    </source>
</evidence>
<dbReference type="Gene3D" id="1.20.5.110">
    <property type="match status" value="1"/>
</dbReference>
<dbReference type="GO" id="GO:0005794">
    <property type="term" value="C:Golgi apparatus"/>
    <property type="evidence" value="ECO:0007669"/>
    <property type="project" value="TreeGrafter"/>
</dbReference>
<accession>A0A086JT66</accession>
<dbReference type="Proteomes" id="UP000028837">
    <property type="component" value="Unassembled WGS sequence"/>
</dbReference>
<dbReference type="InterPro" id="IPR011012">
    <property type="entry name" value="Longin-like_dom_sf"/>
</dbReference>
<evidence type="ECO:0000313" key="12">
    <source>
        <dbReference type="Proteomes" id="UP000028837"/>
    </source>
</evidence>
<evidence type="ECO:0000256" key="6">
    <source>
        <dbReference type="ARBA" id="ARBA00023289"/>
    </source>
</evidence>